<proteinExistence type="predicted"/>
<protein>
    <recommendedName>
        <fullName evidence="4">Transmembrane protein</fullName>
    </recommendedName>
</protein>
<keyword evidence="3" id="KW-1185">Reference proteome</keyword>
<evidence type="ECO:0000256" key="1">
    <source>
        <dbReference type="SAM" id="Phobius"/>
    </source>
</evidence>
<name>A0ABS0AEV2_9GAMM</name>
<organism evidence="2 3">
    <name type="scientific">Alloalcanivorax venustensis ISO4</name>
    <dbReference type="NCBI Taxonomy" id="1177184"/>
    <lineage>
        <taxon>Bacteria</taxon>
        <taxon>Pseudomonadati</taxon>
        <taxon>Pseudomonadota</taxon>
        <taxon>Gammaproteobacteria</taxon>
        <taxon>Oceanospirillales</taxon>
        <taxon>Alcanivoracaceae</taxon>
        <taxon>Alloalcanivorax</taxon>
    </lineage>
</organism>
<evidence type="ECO:0008006" key="4">
    <source>
        <dbReference type="Google" id="ProtNLM"/>
    </source>
</evidence>
<gene>
    <name evidence="2" type="ORF">ISO4_01283</name>
</gene>
<accession>A0ABS0AEV2</accession>
<sequence length="132" mass="13797">MSEPILVSSRAELKQALSQRCGEILITDSKLANQVKVVSYASKAAIAAAVTGAGVATVNAWNPIGWGVAGITAITSGTLISAVAALGIGAVLIWVLWNDYDFSFEGGTEYTDPTGGKHKVYGKASFNKHKKK</sequence>
<dbReference type="Proteomes" id="UP000644441">
    <property type="component" value="Unassembled WGS sequence"/>
</dbReference>
<reference evidence="2 3" key="1">
    <citation type="submission" date="2012-09" db="EMBL/GenBank/DDBJ databases">
        <title>Genome Sequence of alkane-degrading Bacterium Alcanivorax venustensis ISO4.</title>
        <authorList>
            <person name="Lai Q."/>
            <person name="Shao Z."/>
        </authorList>
    </citation>
    <scope>NUCLEOTIDE SEQUENCE [LARGE SCALE GENOMIC DNA]</scope>
    <source>
        <strain evidence="2 3">ISO4</strain>
    </source>
</reference>
<dbReference type="RefSeq" id="WP_194855591.1">
    <property type="nucleotide sequence ID" value="NZ_ARXR01000007.1"/>
</dbReference>
<evidence type="ECO:0000313" key="3">
    <source>
        <dbReference type="Proteomes" id="UP000644441"/>
    </source>
</evidence>
<feature type="transmembrane region" description="Helical" evidence="1">
    <location>
        <begin position="37"/>
        <end position="58"/>
    </location>
</feature>
<feature type="transmembrane region" description="Helical" evidence="1">
    <location>
        <begin position="64"/>
        <end position="97"/>
    </location>
</feature>
<keyword evidence="1" id="KW-0812">Transmembrane</keyword>
<keyword evidence="1" id="KW-0472">Membrane</keyword>
<evidence type="ECO:0000313" key="2">
    <source>
        <dbReference type="EMBL" id="MBF5052681.1"/>
    </source>
</evidence>
<keyword evidence="1" id="KW-1133">Transmembrane helix</keyword>
<dbReference type="EMBL" id="ARXR01000007">
    <property type="protein sequence ID" value="MBF5052681.1"/>
    <property type="molecule type" value="Genomic_DNA"/>
</dbReference>
<comment type="caution">
    <text evidence="2">The sequence shown here is derived from an EMBL/GenBank/DDBJ whole genome shotgun (WGS) entry which is preliminary data.</text>
</comment>